<gene>
    <name evidence="1" type="ORF">NBRC111894_951</name>
</gene>
<dbReference type="AlphaFoldDB" id="A0A4Y1Z8L7"/>
<accession>A0A4Y1Z8L7</accession>
<organism evidence="1 2">
    <name type="scientific">Sporolactobacillus inulinus</name>
    <dbReference type="NCBI Taxonomy" id="2078"/>
    <lineage>
        <taxon>Bacteria</taxon>
        <taxon>Bacillati</taxon>
        <taxon>Bacillota</taxon>
        <taxon>Bacilli</taxon>
        <taxon>Bacillales</taxon>
        <taxon>Sporolactobacillaceae</taxon>
        <taxon>Sporolactobacillus</taxon>
    </lineage>
</organism>
<dbReference type="Proteomes" id="UP000319716">
    <property type="component" value="Unassembled WGS sequence"/>
</dbReference>
<evidence type="ECO:0000313" key="2">
    <source>
        <dbReference type="Proteomes" id="UP000319716"/>
    </source>
</evidence>
<evidence type="ECO:0000313" key="1">
    <source>
        <dbReference type="EMBL" id="GAY75397.1"/>
    </source>
</evidence>
<proteinExistence type="predicted"/>
<protein>
    <submittedName>
        <fullName evidence="1">Uncharacterized protein</fullName>
    </submittedName>
</protein>
<reference evidence="1 2" key="1">
    <citation type="submission" date="2017-11" db="EMBL/GenBank/DDBJ databases">
        <title>Draft Genome Sequence of Sporolactobacillus inulinus NBRC 111894 Isolated from Koso, a Japanese Sugar-Vegetable Fermented Beverage.</title>
        <authorList>
            <person name="Chiou T.Y."/>
            <person name="Oshima K."/>
            <person name="Suda W."/>
            <person name="Hattori M."/>
            <person name="Takahashi T."/>
        </authorList>
    </citation>
    <scope>NUCLEOTIDE SEQUENCE [LARGE SCALE GENOMIC DNA]</scope>
    <source>
        <strain evidence="1 2">NBRC111894</strain>
    </source>
</reference>
<name>A0A4Y1Z8L7_9BACL</name>
<comment type="caution">
    <text evidence="1">The sequence shown here is derived from an EMBL/GenBank/DDBJ whole genome shotgun (WGS) entry which is preliminary data.</text>
</comment>
<sequence>MCLIMMCHYLFSFHDMEETLHWRLLMQDVDYLTLPFILLFLQLKSSPLGLNYRVKKEQVLSD</sequence>
<dbReference type="EMBL" id="BEXB01000005">
    <property type="protein sequence ID" value="GAY75397.1"/>
    <property type="molecule type" value="Genomic_DNA"/>
</dbReference>